<proteinExistence type="inferred from homology"/>
<gene>
    <name evidence="9" type="ORF">NBRC111894_2391</name>
</gene>
<dbReference type="InterPro" id="IPR004869">
    <property type="entry name" value="MMPL_dom"/>
</dbReference>
<evidence type="ECO:0000256" key="2">
    <source>
        <dbReference type="ARBA" id="ARBA00010157"/>
    </source>
</evidence>
<dbReference type="SUPFAM" id="SSF58104">
    <property type="entry name" value="Methyl-accepting chemotaxis protein (MCP) signaling domain"/>
    <property type="match status" value="1"/>
</dbReference>
<feature type="transmembrane region" description="Helical" evidence="7">
    <location>
        <begin position="533"/>
        <end position="551"/>
    </location>
</feature>
<dbReference type="Gene3D" id="1.20.1640.10">
    <property type="entry name" value="Multidrug efflux transporter AcrB transmembrane domain"/>
    <property type="match status" value="1"/>
</dbReference>
<dbReference type="PANTHER" id="PTHR33406">
    <property type="entry name" value="MEMBRANE PROTEIN MJ1562-RELATED"/>
    <property type="match status" value="1"/>
</dbReference>
<dbReference type="Gene3D" id="1.10.287.950">
    <property type="entry name" value="Methyl-accepting chemotaxis protein"/>
    <property type="match status" value="1"/>
</dbReference>
<dbReference type="AlphaFoldDB" id="A0A4Y1ZCM1"/>
<dbReference type="EMBL" id="BEXB01000018">
    <property type="protein sequence ID" value="GAY76837.1"/>
    <property type="molecule type" value="Genomic_DNA"/>
</dbReference>
<evidence type="ECO:0000256" key="6">
    <source>
        <dbReference type="ARBA" id="ARBA00023136"/>
    </source>
</evidence>
<sequence>MWAGTASLATRHPIIAVILVAILIVPAVFFYQEKLNFDTIGELGNSYPSSKAMNIVADHFGKGNAMPATVVIENKKALDNSASLEAIDRLTGQLEKIKGVKQVSSITRPQGQEVNGFYIGDQTKSVTDGLSATRKGIDQIGGGLKTAQKKLGSADFSQVNKMVDGTAKLENGMTALTSGLKQIQNGISGTGQSQTISDGIGQMESNLEKMSGAVNTLAGNYEQMQSGYAKMGTSYQDTAKALLGVKNALTQMQMLTSALGDSSPGVAGDQNYLQLKAGIDQLSASLAKITPEGIDALNKNYTTLTTGFKTANSHLAEMSAGLSKMAEGLEKTKSGLDSASSGIGKIATNMDQVTDGLGQMKSGQQKLADGLNGFHTFSNKLADVNKGLDQISGGLGKTNAFLSQLNENRSFSIPDEALKDKQYQQALDAFMSKDRTITKITVILDNDPYSKNALNTIKQMNTLLRSGVKGTELADANVAVAGPSSTTYDTNNVLTKDLNRLTVIVLIGVLLVLIVVMRSFWIPVFITVSLMGAYYAAMFVLNALFITMLGLEGISSFVPFFAFIVIVALGVDYSIFLLARYKEYPLMSGKEAIVEAAKRVGTVILSAFVILGGTFATLMPSGIVLLIELATAVITGLIVLCFIMLPIFVPAMISLFDSPPKFKRSAESAVNE</sequence>
<dbReference type="InterPro" id="IPR050545">
    <property type="entry name" value="Mycobact_MmpL"/>
</dbReference>
<name>A0A4Y1ZCM1_9BACL</name>
<keyword evidence="6 7" id="KW-0472">Membrane</keyword>
<evidence type="ECO:0000313" key="10">
    <source>
        <dbReference type="Proteomes" id="UP000319716"/>
    </source>
</evidence>
<dbReference type="RefSeq" id="WP_262392807.1">
    <property type="nucleotide sequence ID" value="NZ_BEXB01000018.1"/>
</dbReference>
<evidence type="ECO:0000259" key="8">
    <source>
        <dbReference type="PROSITE" id="PS50156"/>
    </source>
</evidence>
<dbReference type="SUPFAM" id="SSF82866">
    <property type="entry name" value="Multidrug efflux transporter AcrB transmembrane domain"/>
    <property type="match status" value="1"/>
</dbReference>
<comment type="similarity">
    <text evidence="2">Belongs to the resistance-nodulation-cell division (RND) (TC 2.A.6) family. MmpL subfamily.</text>
</comment>
<organism evidence="9 10">
    <name type="scientific">Sporolactobacillus inulinus</name>
    <dbReference type="NCBI Taxonomy" id="2078"/>
    <lineage>
        <taxon>Bacteria</taxon>
        <taxon>Bacillati</taxon>
        <taxon>Bacillota</taxon>
        <taxon>Bacilli</taxon>
        <taxon>Bacillales</taxon>
        <taxon>Sporolactobacillaceae</taxon>
        <taxon>Sporolactobacillus</taxon>
    </lineage>
</organism>
<feature type="transmembrane region" description="Helical" evidence="7">
    <location>
        <begin position="501"/>
        <end position="521"/>
    </location>
</feature>
<comment type="caution">
    <text evidence="9">The sequence shown here is derived from an EMBL/GenBank/DDBJ whole genome shotgun (WGS) entry which is preliminary data.</text>
</comment>
<feature type="transmembrane region" description="Helical" evidence="7">
    <location>
        <begin position="12"/>
        <end position="31"/>
    </location>
</feature>
<reference evidence="9 10" key="1">
    <citation type="submission" date="2017-11" db="EMBL/GenBank/DDBJ databases">
        <title>Draft Genome Sequence of Sporolactobacillus inulinus NBRC 111894 Isolated from Koso, a Japanese Sugar-Vegetable Fermented Beverage.</title>
        <authorList>
            <person name="Chiou T.Y."/>
            <person name="Oshima K."/>
            <person name="Suda W."/>
            <person name="Hattori M."/>
            <person name="Takahashi T."/>
        </authorList>
    </citation>
    <scope>NUCLEOTIDE SEQUENCE [LARGE SCALE GENOMIC DNA]</scope>
    <source>
        <strain evidence="9 10">NBRC111894</strain>
    </source>
</reference>
<dbReference type="Proteomes" id="UP000319716">
    <property type="component" value="Unassembled WGS sequence"/>
</dbReference>
<keyword evidence="3" id="KW-1003">Cell membrane</keyword>
<evidence type="ECO:0000256" key="7">
    <source>
        <dbReference type="SAM" id="Phobius"/>
    </source>
</evidence>
<dbReference type="PANTHER" id="PTHR33406:SF6">
    <property type="entry name" value="MEMBRANE PROTEIN YDGH-RELATED"/>
    <property type="match status" value="1"/>
</dbReference>
<comment type="subcellular location">
    <subcellularLocation>
        <location evidence="1">Cell membrane</location>
        <topology evidence="1">Multi-pass membrane protein</topology>
    </subcellularLocation>
</comment>
<accession>A0A4Y1ZCM1</accession>
<dbReference type="GO" id="GO:0005886">
    <property type="term" value="C:plasma membrane"/>
    <property type="evidence" value="ECO:0007669"/>
    <property type="project" value="UniProtKB-SubCell"/>
</dbReference>
<dbReference type="PROSITE" id="PS50156">
    <property type="entry name" value="SSD"/>
    <property type="match status" value="1"/>
</dbReference>
<evidence type="ECO:0000256" key="1">
    <source>
        <dbReference type="ARBA" id="ARBA00004651"/>
    </source>
</evidence>
<evidence type="ECO:0000256" key="3">
    <source>
        <dbReference type="ARBA" id="ARBA00022475"/>
    </source>
</evidence>
<dbReference type="Pfam" id="PF03176">
    <property type="entry name" value="MMPL"/>
    <property type="match status" value="1"/>
</dbReference>
<feature type="transmembrane region" description="Helical" evidence="7">
    <location>
        <begin position="633"/>
        <end position="656"/>
    </location>
</feature>
<evidence type="ECO:0000313" key="9">
    <source>
        <dbReference type="EMBL" id="GAY76837.1"/>
    </source>
</evidence>
<feature type="transmembrane region" description="Helical" evidence="7">
    <location>
        <begin position="557"/>
        <end position="579"/>
    </location>
</feature>
<feature type="transmembrane region" description="Helical" evidence="7">
    <location>
        <begin position="600"/>
        <end position="627"/>
    </location>
</feature>
<dbReference type="InterPro" id="IPR000731">
    <property type="entry name" value="SSD"/>
</dbReference>
<evidence type="ECO:0000256" key="4">
    <source>
        <dbReference type="ARBA" id="ARBA00022692"/>
    </source>
</evidence>
<evidence type="ECO:0000256" key="5">
    <source>
        <dbReference type="ARBA" id="ARBA00022989"/>
    </source>
</evidence>
<protein>
    <submittedName>
        <fullName evidence="9">Membrane protein</fullName>
    </submittedName>
</protein>
<keyword evidence="5 7" id="KW-1133">Transmembrane helix</keyword>
<keyword evidence="4 7" id="KW-0812">Transmembrane</keyword>
<feature type="domain" description="SSD" evidence="8">
    <location>
        <begin position="504"/>
        <end position="655"/>
    </location>
</feature>